<protein>
    <submittedName>
        <fullName evidence="2">Acyl carrier protein</fullName>
    </submittedName>
</protein>
<organism evidence="2 3">
    <name type="scientific">Sulfitobacter sediminilitoris</name>
    <dbReference type="NCBI Taxonomy" id="2698830"/>
    <lineage>
        <taxon>Bacteria</taxon>
        <taxon>Pseudomonadati</taxon>
        <taxon>Pseudomonadota</taxon>
        <taxon>Alphaproteobacteria</taxon>
        <taxon>Rhodobacterales</taxon>
        <taxon>Roseobacteraceae</taxon>
        <taxon>Sulfitobacter</taxon>
    </lineage>
</organism>
<reference evidence="2 3" key="1">
    <citation type="submission" date="2020-01" db="EMBL/GenBank/DDBJ databases">
        <title>Sulfitobacter sediminilitoris sp. nov., isolated from a tidal flat.</title>
        <authorList>
            <person name="Park S."/>
            <person name="Yoon J.-H."/>
        </authorList>
    </citation>
    <scope>NUCLEOTIDE SEQUENCE [LARGE SCALE GENOMIC DNA]</scope>
    <source>
        <strain evidence="2 3">JBTF-M27</strain>
    </source>
</reference>
<dbReference type="PROSITE" id="PS50075">
    <property type="entry name" value="CARRIER"/>
    <property type="match status" value="1"/>
</dbReference>
<evidence type="ECO:0000313" key="2">
    <source>
        <dbReference type="EMBL" id="NEK23484.1"/>
    </source>
</evidence>
<accession>A0A6P0CG95</accession>
<comment type="caution">
    <text evidence="2">The sequence shown here is derived from an EMBL/GenBank/DDBJ whole genome shotgun (WGS) entry which is preliminary data.</text>
</comment>
<proteinExistence type="predicted"/>
<dbReference type="Pfam" id="PF00550">
    <property type="entry name" value="PP-binding"/>
    <property type="match status" value="1"/>
</dbReference>
<dbReference type="Gene3D" id="1.10.1200.10">
    <property type="entry name" value="ACP-like"/>
    <property type="match status" value="1"/>
</dbReference>
<gene>
    <name evidence="2" type="ORF">GV827_13845</name>
</gene>
<keyword evidence="3" id="KW-1185">Reference proteome</keyword>
<sequence>MTRADIETAIAEELHRIAPEIEMNDIDRSEDLRDECDIDSMDFLNLVTALGQRFGAAMPEADYPQMRSFEALTDYLVEKTA</sequence>
<dbReference type="AlphaFoldDB" id="A0A6P0CG95"/>
<evidence type="ECO:0000259" key="1">
    <source>
        <dbReference type="PROSITE" id="PS50075"/>
    </source>
</evidence>
<dbReference type="InterPro" id="IPR036736">
    <property type="entry name" value="ACP-like_sf"/>
</dbReference>
<dbReference type="InterPro" id="IPR009081">
    <property type="entry name" value="PP-bd_ACP"/>
</dbReference>
<dbReference type="SUPFAM" id="SSF47336">
    <property type="entry name" value="ACP-like"/>
    <property type="match status" value="1"/>
</dbReference>
<name>A0A6P0CG95_9RHOB</name>
<dbReference type="RefSeq" id="WP_164354408.1">
    <property type="nucleotide sequence ID" value="NZ_JAABNT010000008.1"/>
</dbReference>
<feature type="domain" description="Carrier" evidence="1">
    <location>
        <begin position="1"/>
        <end position="80"/>
    </location>
</feature>
<dbReference type="EMBL" id="JAABNT010000008">
    <property type="protein sequence ID" value="NEK23484.1"/>
    <property type="molecule type" value="Genomic_DNA"/>
</dbReference>
<evidence type="ECO:0000313" key="3">
    <source>
        <dbReference type="Proteomes" id="UP000468591"/>
    </source>
</evidence>
<dbReference type="Proteomes" id="UP000468591">
    <property type="component" value="Unassembled WGS sequence"/>
</dbReference>